<organism evidence="2 3">
    <name type="scientific">Pararge aegeria aegeria</name>
    <dbReference type="NCBI Taxonomy" id="348720"/>
    <lineage>
        <taxon>Eukaryota</taxon>
        <taxon>Metazoa</taxon>
        <taxon>Ecdysozoa</taxon>
        <taxon>Arthropoda</taxon>
        <taxon>Hexapoda</taxon>
        <taxon>Insecta</taxon>
        <taxon>Pterygota</taxon>
        <taxon>Neoptera</taxon>
        <taxon>Endopterygota</taxon>
        <taxon>Lepidoptera</taxon>
        <taxon>Glossata</taxon>
        <taxon>Ditrysia</taxon>
        <taxon>Papilionoidea</taxon>
        <taxon>Nymphalidae</taxon>
        <taxon>Satyrinae</taxon>
        <taxon>Satyrini</taxon>
        <taxon>Parargina</taxon>
        <taxon>Pararge</taxon>
    </lineage>
</organism>
<proteinExistence type="predicted"/>
<feature type="transmembrane region" description="Helical" evidence="1">
    <location>
        <begin position="21"/>
        <end position="42"/>
    </location>
</feature>
<keyword evidence="1" id="KW-0812">Transmembrane</keyword>
<evidence type="ECO:0000313" key="2">
    <source>
        <dbReference type="EMBL" id="CAH2208179.1"/>
    </source>
</evidence>
<protein>
    <submittedName>
        <fullName evidence="2">Jg24261 protein</fullName>
    </submittedName>
</protein>
<dbReference type="AlphaFoldDB" id="A0A8S4QDU5"/>
<evidence type="ECO:0000256" key="1">
    <source>
        <dbReference type="SAM" id="Phobius"/>
    </source>
</evidence>
<dbReference type="EMBL" id="CAKXAJ010002561">
    <property type="protein sequence ID" value="CAH2208179.1"/>
    <property type="molecule type" value="Genomic_DNA"/>
</dbReference>
<keyword evidence="1" id="KW-0472">Membrane</keyword>
<reference evidence="2" key="1">
    <citation type="submission" date="2022-03" db="EMBL/GenBank/DDBJ databases">
        <authorList>
            <person name="Lindestad O."/>
        </authorList>
    </citation>
    <scope>NUCLEOTIDE SEQUENCE</scope>
</reference>
<keyword evidence="1" id="KW-1133">Transmembrane helix</keyword>
<dbReference type="Proteomes" id="UP000838756">
    <property type="component" value="Unassembled WGS sequence"/>
</dbReference>
<sequence length="67" mass="7465">MQSRATSSEIKKVKKKTYNEAWLTACLFPGDVILCTLPLGVLKVAVANNGTNQQNFVKFDPPLPDWK</sequence>
<keyword evidence="3" id="KW-1185">Reference proteome</keyword>
<feature type="non-terminal residue" evidence="2">
    <location>
        <position position="67"/>
    </location>
</feature>
<gene>
    <name evidence="2" type="primary">jg24261</name>
    <name evidence="2" type="ORF">PAEG_LOCUS795</name>
</gene>
<dbReference type="Gene3D" id="3.50.50.60">
    <property type="entry name" value="FAD/NAD(P)-binding domain"/>
    <property type="match status" value="1"/>
</dbReference>
<dbReference type="InterPro" id="IPR036188">
    <property type="entry name" value="FAD/NAD-bd_sf"/>
</dbReference>
<comment type="caution">
    <text evidence="2">The sequence shown here is derived from an EMBL/GenBank/DDBJ whole genome shotgun (WGS) entry which is preliminary data.</text>
</comment>
<evidence type="ECO:0000313" key="3">
    <source>
        <dbReference type="Proteomes" id="UP000838756"/>
    </source>
</evidence>
<name>A0A8S4QDU5_9NEOP</name>
<accession>A0A8S4QDU5</accession>
<dbReference type="OrthoDB" id="9982100at2759"/>